<accession>A0A1G9CCT8</accession>
<evidence type="ECO:0000313" key="8">
    <source>
        <dbReference type="Proteomes" id="UP000326500"/>
    </source>
</evidence>
<evidence type="ECO:0000259" key="2">
    <source>
        <dbReference type="Pfam" id="PF26383"/>
    </source>
</evidence>
<evidence type="ECO:0000259" key="1">
    <source>
        <dbReference type="Pfam" id="PF19557"/>
    </source>
</evidence>
<dbReference type="InterPro" id="IPR058572">
    <property type="entry name" value="DUF6079_4th"/>
</dbReference>
<reference evidence="7 8" key="1">
    <citation type="submission" date="2016-10" db="EMBL/GenBank/DDBJ databases">
        <authorList>
            <person name="Varghese N."/>
            <person name="Submissions S."/>
        </authorList>
    </citation>
    <scope>NUCLEOTIDE SEQUENCE [LARGE SCALE GENOMIC DNA]</scope>
    <source>
        <strain evidence="7 8">DSM 2373</strain>
    </source>
</reference>
<dbReference type="OrthoDB" id="359374at2157"/>
<evidence type="ECO:0000259" key="4">
    <source>
        <dbReference type="Pfam" id="PF26385"/>
    </source>
</evidence>
<dbReference type="InterPro" id="IPR058574">
    <property type="entry name" value="DUF6079_6th"/>
</dbReference>
<evidence type="ECO:0008006" key="9">
    <source>
        <dbReference type="Google" id="ProtNLM"/>
    </source>
</evidence>
<keyword evidence="8" id="KW-1185">Reference proteome</keyword>
<dbReference type="EMBL" id="FNFT01000015">
    <property type="protein sequence ID" value="SDK49493.1"/>
    <property type="molecule type" value="Genomic_DNA"/>
</dbReference>
<protein>
    <recommendedName>
        <fullName evidence="9">ATP-binding protein</fullName>
    </recommendedName>
</protein>
<dbReference type="InterPro" id="IPR058569">
    <property type="entry name" value="DUF6079_2nd"/>
</dbReference>
<dbReference type="AlphaFoldDB" id="A0A1G9CCT8"/>
<dbReference type="Pfam" id="PF26385">
    <property type="entry name" value="DUF6079_4th"/>
    <property type="match status" value="1"/>
</dbReference>
<sequence length="1226" mass="139810">MKYGELVQFDPIEDVVQLREADDRLEAERLVRTYVISDGMAEKITSGLIPYLELNTTLDKKGLLIVGNYGTGKSHLMSVISAIAEHADLAAGVGNDAIRESSKSIAGQFVVIRTEIGAVRQSLRDIVCGELQRNLAELGVSYTFPPDDQIVNHKDAFVAMMQAFGEKYPGKGLLLVVDELLDYLRSRQETDLVLDLNFMREIGESCRLSRFRFMAGVQEALFDNPRFEFVADSMRRVQKRFESVRIYGEDIAYVVSERLLQKTPEQEAKIRVHLERFAPLYGDMNERLEEYVALFPVHPRYLETFERLYMVEKREVLKTVSRDVKRLIDIEVPADRPGILSYDGYWDTLSEDMSVRTNQDIRDILEKGHILQNILERSFEKKQYLDAAVRIIHALCVHRLTTGDLSSPIGLKPESLRDDLCLYLDLPEPDSEFLLTTIETVLREISRTVSGQFISHNSDNDMYYLDVRKDIDYDAKIEEKAATLNEWKLDHYYFDALARVMKTPDTTHISGYRIWQHEVVWADRKAGRPGYLFFGAPNERSTAQPPRDFYIYFIQPFAPPEYDDEHRPDEVFLKLEKWDDDFYTALKRYAGAREMASTASATNRGVYEKKADEHLAVMVRWMRENVMTAYRVSYAGVEKNLLEWAKEGAVPTGGDVTVTINGIAAYCLAPHFEDLAPDYPQFSQTIRDSDRDDAVKDALTYLRGGLKTQRGAAVLDALGLLEGEQVNPEGSVYAQHIVTLLREKVVGQVLNRSEIIVAEHSIEYERRFRLEPEYVGVLLAALVYHGDVVVAYPGMKITAANLDEMVKKSAQDLAAFKHVELPKDPPIEVLAELFTTLGLTPGLVRNPATHREAVRQLQERLHALIPEVVEAQQRLDGSLLLWGRDLYDEQTKEQKKRDLGNLKVFLESLQRFNTEGKLKNYSGTKADVRGHAKELALMKEIDDLARFCSNLAPLTGYLSQAEMALPDGNECRESLSEAKRSIFVQLEAGEEITRSFQSDLRRELESMKKRYIKEYFRLHRQARLSREEDERKRKLKADPRLIALRALSSIELMPKQSLTTFDTALLKLQPCFALTEKDLEKEPVCPHCSFRPRDDEGAPSPGTVLEQLDDLLDGIHTAWTRMLVENLDDPTVRANLELLKPKDRTLVAEFRERGTLPETVPADLVRALQEALSGLVKVTIQVEDLRRALMASGSACSVDEIEKRFEDYVASLVKDKDERKVRLVVE</sequence>
<dbReference type="InterPro" id="IPR058573">
    <property type="entry name" value="DUF6079_5th"/>
</dbReference>
<feature type="domain" description="DUF6079" evidence="4">
    <location>
        <begin position="692"/>
        <end position="820"/>
    </location>
</feature>
<dbReference type="Pfam" id="PF26384">
    <property type="entry name" value="DUF6079_3rd"/>
    <property type="match status" value="1"/>
</dbReference>
<dbReference type="Proteomes" id="UP000326500">
    <property type="component" value="Unassembled WGS sequence"/>
</dbReference>
<feature type="domain" description="DUF6079" evidence="5">
    <location>
        <begin position="826"/>
        <end position="1019"/>
    </location>
</feature>
<gene>
    <name evidence="7" type="ORF">SAMN04488571_1157</name>
</gene>
<feature type="domain" description="DUF6079" evidence="3">
    <location>
        <begin position="475"/>
        <end position="675"/>
    </location>
</feature>
<organism evidence="7 8">
    <name type="scientific">Methanoculleus thermophilus</name>
    <dbReference type="NCBI Taxonomy" id="2200"/>
    <lineage>
        <taxon>Archaea</taxon>
        <taxon>Methanobacteriati</taxon>
        <taxon>Methanobacteriota</taxon>
        <taxon>Stenosarchaea group</taxon>
        <taxon>Methanomicrobia</taxon>
        <taxon>Methanomicrobiales</taxon>
        <taxon>Methanomicrobiaceae</taxon>
        <taxon>Methanoculleus</taxon>
    </lineage>
</organism>
<dbReference type="Pfam" id="PF26383">
    <property type="entry name" value="DUF6079_2nd"/>
    <property type="match status" value="1"/>
</dbReference>
<dbReference type="Pfam" id="PF26387">
    <property type="entry name" value="DUF6079_5th"/>
    <property type="match status" value="1"/>
</dbReference>
<evidence type="ECO:0000259" key="3">
    <source>
        <dbReference type="Pfam" id="PF26384"/>
    </source>
</evidence>
<dbReference type="RefSeq" id="WP_066953691.1">
    <property type="nucleotide sequence ID" value="NZ_BCNX01000002.1"/>
</dbReference>
<dbReference type="InterPro" id="IPR058571">
    <property type="entry name" value="DUF6079_3rd"/>
</dbReference>
<feature type="domain" description="DUF6079" evidence="2">
    <location>
        <begin position="264"/>
        <end position="471"/>
    </location>
</feature>
<proteinExistence type="predicted"/>
<evidence type="ECO:0000313" key="7">
    <source>
        <dbReference type="EMBL" id="SDK49493.1"/>
    </source>
</evidence>
<name>A0A1G9CCT8_9EURY</name>
<dbReference type="Pfam" id="PF26388">
    <property type="entry name" value="DUF6079_6th"/>
    <property type="match status" value="1"/>
</dbReference>
<dbReference type="InterPro" id="IPR045725">
    <property type="entry name" value="DUF6079_N"/>
</dbReference>
<feature type="domain" description="DUF6079" evidence="1">
    <location>
        <begin position="20"/>
        <end position="246"/>
    </location>
</feature>
<evidence type="ECO:0000259" key="5">
    <source>
        <dbReference type="Pfam" id="PF26387"/>
    </source>
</evidence>
<dbReference type="STRING" id="2200.GCA_001571405_00002"/>
<dbReference type="Pfam" id="PF19557">
    <property type="entry name" value="DUF6079_1st"/>
    <property type="match status" value="1"/>
</dbReference>
<evidence type="ECO:0000259" key="6">
    <source>
        <dbReference type="Pfam" id="PF26388"/>
    </source>
</evidence>
<feature type="domain" description="DUF6079" evidence="6">
    <location>
        <begin position="1028"/>
        <end position="1116"/>
    </location>
</feature>